<dbReference type="InterPro" id="IPR009305">
    <property type="entry name" value="Mpo1-like"/>
</dbReference>
<dbReference type="KEGG" id="zal:AZF00_17005"/>
<evidence type="ECO:0000313" key="3">
    <source>
        <dbReference type="Proteomes" id="UP000074119"/>
    </source>
</evidence>
<keyword evidence="1" id="KW-1133">Transmembrane helix</keyword>
<sequence>MRTLNQWLDEYDASHQNPRNKSIHIWCVPAIAVCTVALLWLVNIPYTTVNLGQILLIAAMFFYGYLSVRLALGMLPFVILLAASIMLYQAYVPLALWIPAGAIWIIAWVMQFIGHKAEAQQPSFFTNILFLLIGPLWILGSVYQKLGIQFRNA</sequence>
<name>A0A127M9P0_9GAMM</name>
<dbReference type="AlphaFoldDB" id="A0A127M9P0"/>
<feature type="transmembrane region" description="Helical" evidence="1">
    <location>
        <begin position="48"/>
        <end position="65"/>
    </location>
</feature>
<feature type="transmembrane region" description="Helical" evidence="1">
    <location>
        <begin position="23"/>
        <end position="42"/>
    </location>
</feature>
<evidence type="ECO:0000313" key="2">
    <source>
        <dbReference type="EMBL" id="AMO69895.1"/>
    </source>
</evidence>
<evidence type="ECO:0008006" key="4">
    <source>
        <dbReference type="Google" id="ProtNLM"/>
    </source>
</evidence>
<keyword evidence="1" id="KW-0812">Transmembrane</keyword>
<dbReference type="Proteomes" id="UP000074119">
    <property type="component" value="Chromosome"/>
</dbReference>
<dbReference type="EMBL" id="CP014544">
    <property type="protein sequence ID" value="AMO69895.1"/>
    <property type="molecule type" value="Genomic_DNA"/>
</dbReference>
<dbReference type="PANTHER" id="PTHR28026:SF9">
    <property type="entry name" value="2-HYDROXY-PALMITIC ACID DIOXYGENASE MPO1"/>
    <property type="match status" value="1"/>
</dbReference>
<protein>
    <recommendedName>
        <fullName evidence="4">DUF962 domain-containing protein</fullName>
    </recommendedName>
</protein>
<feature type="transmembrane region" description="Helical" evidence="1">
    <location>
        <begin position="124"/>
        <end position="143"/>
    </location>
</feature>
<keyword evidence="1" id="KW-0472">Membrane</keyword>
<dbReference type="RefSeq" id="WP_008252471.1">
    <property type="nucleotide sequence ID" value="NZ_CP014544.1"/>
</dbReference>
<dbReference type="PANTHER" id="PTHR28026">
    <property type="entry name" value="DUF962 DOMAIN PROTEIN (AFU_ORTHOLOGUE AFUA_8G05310)"/>
    <property type="match status" value="1"/>
</dbReference>
<evidence type="ECO:0000256" key="1">
    <source>
        <dbReference type="SAM" id="Phobius"/>
    </source>
</evidence>
<accession>A0A127M9P0</accession>
<dbReference type="GO" id="GO:0016020">
    <property type="term" value="C:membrane"/>
    <property type="evidence" value="ECO:0007669"/>
    <property type="project" value="GOC"/>
</dbReference>
<dbReference type="Pfam" id="PF06127">
    <property type="entry name" value="Mpo1-like"/>
    <property type="match status" value="1"/>
</dbReference>
<feature type="transmembrane region" description="Helical" evidence="1">
    <location>
        <begin position="94"/>
        <end position="112"/>
    </location>
</feature>
<dbReference type="STRING" id="1470434.AZF00_17005"/>
<gene>
    <name evidence="2" type="ORF">AZF00_17005</name>
</gene>
<dbReference type="GO" id="GO:0046521">
    <property type="term" value="P:sphingoid catabolic process"/>
    <property type="evidence" value="ECO:0007669"/>
    <property type="project" value="TreeGrafter"/>
</dbReference>
<proteinExistence type="predicted"/>
<organism evidence="2 3">
    <name type="scientific">Zhongshania aliphaticivorans</name>
    <dbReference type="NCBI Taxonomy" id="1470434"/>
    <lineage>
        <taxon>Bacteria</taxon>
        <taxon>Pseudomonadati</taxon>
        <taxon>Pseudomonadota</taxon>
        <taxon>Gammaproteobacteria</taxon>
        <taxon>Cellvibrionales</taxon>
        <taxon>Spongiibacteraceae</taxon>
        <taxon>Zhongshania</taxon>
    </lineage>
</organism>
<reference evidence="2 3" key="1">
    <citation type="submission" date="2015-12" db="EMBL/GenBank/DDBJ databases">
        <authorList>
            <person name="Shamseldin A."/>
            <person name="Moawad H."/>
            <person name="Abd El-Rahim W.M."/>
            <person name="Sadowsky M.J."/>
        </authorList>
    </citation>
    <scope>NUCLEOTIDE SEQUENCE [LARGE SCALE GENOMIC DNA]</scope>
    <source>
        <strain evidence="2 3">SM2</strain>
    </source>
</reference>